<feature type="region of interest" description="Disordered" evidence="1">
    <location>
        <begin position="1"/>
        <end position="35"/>
    </location>
</feature>
<dbReference type="AlphaFoldDB" id="A0A9N9CY98"/>
<dbReference type="Proteomes" id="UP000789570">
    <property type="component" value="Unassembled WGS sequence"/>
</dbReference>
<proteinExistence type="predicted"/>
<comment type="caution">
    <text evidence="2">The sequence shown here is derived from an EMBL/GenBank/DDBJ whole genome shotgun (WGS) entry which is preliminary data.</text>
</comment>
<evidence type="ECO:0000256" key="1">
    <source>
        <dbReference type="SAM" id="MobiDB-lite"/>
    </source>
</evidence>
<keyword evidence="3" id="KW-1185">Reference proteome</keyword>
<evidence type="ECO:0000313" key="2">
    <source>
        <dbReference type="EMBL" id="CAG8615580.1"/>
    </source>
</evidence>
<gene>
    <name evidence="2" type="ORF">FCALED_LOCUS9291</name>
</gene>
<name>A0A9N9CY98_9GLOM</name>
<feature type="compositionally biased region" description="Polar residues" evidence="1">
    <location>
        <begin position="9"/>
        <end position="20"/>
    </location>
</feature>
<organism evidence="2 3">
    <name type="scientific">Funneliformis caledonium</name>
    <dbReference type="NCBI Taxonomy" id="1117310"/>
    <lineage>
        <taxon>Eukaryota</taxon>
        <taxon>Fungi</taxon>
        <taxon>Fungi incertae sedis</taxon>
        <taxon>Mucoromycota</taxon>
        <taxon>Glomeromycotina</taxon>
        <taxon>Glomeromycetes</taxon>
        <taxon>Glomerales</taxon>
        <taxon>Glomeraceae</taxon>
        <taxon>Funneliformis</taxon>
    </lineage>
</organism>
<sequence>MDRIETENDIISVTESSSLSEGPANKKHKKSDPENTMDYLQSTTVYGNLMDDTRYQLVKTISNKIEEIDKINIYLYMVRLNNLGYLSITFHWIDDDWNMCKLHLVIITTHKAIQD</sequence>
<dbReference type="OrthoDB" id="1745426at2759"/>
<reference evidence="2" key="1">
    <citation type="submission" date="2021-06" db="EMBL/GenBank/DDBJ databases">
        <authorList>
            <person name="Kallberg Y."/>
            <person name="Tangrot J."/>
            <person name="Rosling A."/>
        </authorList>
    </citation>
    <scope>NUCLEOTIDE SEQUENCE</scope>
    <source>
        <strain evidence="2">UK204</strain>
    </source>
</reference>
<protein>
    <submittedName>
        <fullName evidence="2">4056_t:CDS:1</fullName>
    </submittedName>
</protein>
<dbReference type="EMBL" id="CAJVPQ010003014">
    <property type="protein sequence ID" value="CAG8615580.1"/>
    <property type="molecule type" value="Genomic_DNA"/>
</dbReference>
<accession>A0A9N9CY98</accession>
<evidence type="ECO:0000313" key="3">
    <source>
        <dbReference type="Proteomes" id="UP000789570"/>
    </source>
</evidence>